<keyword evidence="1" id="KW-0808">Transferase</keyword>
<dbReference type="PANTHER" id="PTHR32463:SF0">
    <property type="entry name" value="L-FUCOSE KINASE"/>
    <property type="match status" value="1"/>
</dbReference>
<comment type="caution">
    <text evidence="13">The sequence shown here is derived from an EMBL/GenBank/DDBJ whole genome shotgun (WGS) entry which is preliminary data.</text>
</comment>
<gene>
    <name evidence="13" type="primary">FUK</name>
    <name evidence="13" type="ORF">RLOC_00000271</name>
</gene>
<evidence type="ECO:0000313" key="13">
    <source>
        <dbReference type="EMBL" id="OWK61703.1"/>
    </source>
</evidence>
<dbReference type="InterPro" id="IPR036554">
    <property type="entry name" value="GHMP_kinase_C_sf"/>
</dbReference>
<dbReference type="InterPro" id="IPR012887">
    <property type="entry name" value="GDP_fucose_pyrophosphorylase"/>
</dbReference>
<evidence type="ECO:0000313" key="14">
    <source>
        <dbReference type="Proteomes" id="UP000197619"/>
    </source>
</evidence>
<dbReference type="Proteomes" id="UP000197619">
    <property type="component" value="Unassembled WGS sequence"/>
</dbReference>
<protein>
    <recommendedName>
        <fullName evidence="9">L-fucose kinase</fullName>
        <ecNumber evidence="8">2.7.1.52</ecNumber>
    </recommendedName>
</protein>
<sequence>MTGVTQGTSGQVAGRAPLLRPCARLLPPPASRLAELEVRRLRGGLGPRPPALLLAVEDPWARLGSGGATLNALLVAAEHLSARAGCTVVTADVLRDARILILHMGRDFSFDDCGRAFTCLPAEEPGAPAEALVCNLDSLLGTMTHRVCVAWGWLCVGSPPGVWVCSTDMLLTVPSTPGINWDGFQGVRVVAVPGSPAYARNHGVYLTNEQGLVHDIIYKGTEAQIQQCAGPDGTVPLVCGIVFFSSDAAEQLLATHVIPPLDACTYMGLDSGAPPIQLSLFFDIVLCMAGGMTEEDFVKGGGDASVRSARSVLWTALRGFPLSMACIPNASYDYMTASASDHIRSLTLLPSSASHLRFCKTAHSHVDQPCLLEDGSSVTNCLLEGAVQLAAGSVIQHCHLQGPLVIGPGCLLSGLDVDSSPALRGCPLRDVVLQGHRVRLRDLPCRVFTLTGRLDDWQSPVEKATYLNVPWAEFFQRTGLREGDLWDAETPRGSRCLLSARLFPVLHAREALGLEDVLWLLGLASVASEQLVRWRTAWRMSWQELLPCLDTEAELGARQALFFLQGQRKVRRVLLGRQDSSLLPLARSAVHEGYHKAMLSTLDEVASTASDAGIAARALACIAEVLGCMAQGEGGLRSGPAANREWASAFGRLERGDIAGGVQELAAERQKWMSRPALLVRAARHYEGAEQILVRQAVMSSCQFITVEQVELPPLGHWVQVMCPARLDLSGGWSDTPPITYEHGGAVVDVAVLVDGCRPIGARVRRIAQPELRLVSLSGTPQSEVVAELVCRELEHLQDYCQPHAPGALLKAAFICTQVVQFPSQRPLRAQLMESFGGGFEVHTWSKLPHGSGLGTSSILAGAVMASLYRAAGKAASTESLVHAVLHLEQRLTTGGGWQDQVGGLIPGIKIGRSKAQLPLRVEVEQILVPDGFTQTLNDHLLLVYTGKTRLARNLLQDVVRNWYARLPSIVQNADALVSNAEECAQALRQGDLLLLGKCLDCYWQQKKCMAPGCEPLAVGRMMDALRPYAYGQCLAGAGGGGFLYILTKAPRQKEALHQILANTEGLGNFSIHSIEVDTGGFSVEVVGCDTKDGAHPGGDRAV</sequence>
<dbReference type="InterPro" id="IPR020568">
    <property type="entry name" value="Ribosomal_Su5_D2-typ_SF"/>
</dbReference>
<dbReference type="Pfam" id="PF00288">
    <property type="entry name" value="GHMP_kinases_N"/>
    <property type="match status" value="1"/>
</dbReference>
<dbReference type="InterPro" id="IPR013750">
    <property type="entry name" value="GHMP_kinase_C_dom"/>
</dbReference>
<reference evidence="13 14" key="1">
    <citation type="submission" date="2017-05" db="EMBL/GenBank/DDBJ databases">
        <title>Genome of assembly of the Bengalese finch, Lonchura striata domestica.</title>
        <authorList>
            <person name="Colquitt B.M."/>
            <person name="Brainard M.S."/>
        </authorList>
    </citation>
    <scope>NUCLEOTIDE SEQUENCE [LARGE SCALE GENOMIC DNA]</scope>
    <source>
        <strain evidence="13">White83orange57</strain>
    </source>
</reference>
<organism evidence="13 14">
    <name type="scientific">Lonchura striata</name>
    <name type="common">white-rumped munia</name>
    <dbReference type="NCBI Taxonomy" id="40157"/>
    <lineage>
        <taxon>Eukaryota</taxon>
        <taxon>Metazoa</taxon>
        <taxon>Chordata</taxon>
        <taxon>Craniata</taxon>
        <taxon>Vertebrata</taxon>
        <taxon>Euteleostomi</taxon>
        <taxon>Archelosauria</taxon>
        <taxon>Archosauria</taxon>
        <taxon>Dinosauria</taxon>
        <taxon>Saurischia</taxon>
        <taxon>Theropoda</taxon>
        <taxon>Coelurosauria</taxon>
        <taxon>Aves</taxon>
        <taxon>Neognathae</taxon>
        <taxon>Neoaves</taxon>
        <taxon>Telluraves</taxon>
        <taxon>Australaves</taxon>
        <taxon>Passeriformes</taxon>
        <taxon>Passeroidea</taxon>
        <taxon>Estrildidae</taxon>
        <taxon>Estrildinae</taxon>
        <taxon>Lonchura</taxon>
    </lineage>
</organism>
<evidence type="ECO:0000256" key="9">
    <source>
        <dbReference type="ARBA" id="ARBA00071656"/>
    </source>
</evidence>
<evidence type="ECO:0000256" key="6">
    <source>
        <dbReference type="ARBA" id="ARBA00052616"/>
    </source>
</evidence>
<keyword evidence="2" id="KW-0547">Nucleotide-binding</keyword>
<dbReference type="FunFam" id="3.30.230.120:FF:000001">
    <property type="entry name" value="L-fucose kinase"/>
    <property type="match status" value="1"/>
</dbReference>
<evidence type="ECO:0000256" key="4">
    <source>
        <dbReference type="ARBA" id="ARBA00022840"/>
    </source>
</evidence>
<evidence type="ECO:0000259" key="11">
    <source>
        <dbReference type="Pfam" id="PF07959"/>
    </source>
</evidence>
<dbReference type="PRINTS" id="PR00959">
    <property type="entry name" value="MEVGALKINASE"/>
</dbReference>
<feature type="domain" description="GHMP kinase N-terminal" evidence="10">
    <location>
        <begin position="832"/>
        <end position="902"/>
    </location>
</feature>
<keyword evidence="4" id="KW-0067">ATP-binding</keyword>
<dbReference type="GO" id="GO:0050201">
    <property type="term" value="F:fucokinase activity"/>
    <property type="evidence" value="ECO:0007669"/>
    <property type="project" value="UniProtKB-EC"/>
</dbReference>
<keyword evidence="3 13" id="KW-0418">Kinase</keyword>
<dbReference type="GO" id="GO:0042352">
    <property type="term" value="P:GDP-L-fucose salvage"/>
    <property type="evidence" value="ECO:0007669"/>
    <property type="project" value="TreeGrafter"/>
</dbReference>
<evidence type="ECO:0000256" key="3">
    <source>
        <dbReference type="ARBA" id="ARBA00022777"/>
    </source>
</evidence>
<evidence type="ECO:0000256" key="2">
    <source>
        <dbReference type="ARBA" id="ARBA00022741"/>
    </source>
</evidence>
<comment type="similarity">
    <text evidence="5">Belongs to the GHMP kinase family.</text>
</comment>
<dbReference type="PANTHER" id="PTHR32463">
    <property type="entry name" value="L-FUCOSE KINASE"/>
    <property type="match status" value="1"/>
</dbReference>
<evidence type="ECO:0000259" key="12">
    <source>
        <dbReference type="Pfam" id="PF08544"/>
    </source>
</evidence>
<evidence type="ECO:0000259" key="10">
    <source>
        <dbReference type="Pfam" id="PF00288"/>
    </source>
</evidence>
<dbReference type="GO" id="GO:0005524">
    <property type="term" value="F:ATP binding"/>
    <property type="evidence" value="ECO:0007669"/>
    <property type="project" value="UniProtKB-KW"/>
</dbReference>
<dbReference type="SUPFAM" id="SSF54211">
    <property type="entry name" value="Ribosomal protein S5 domain 2-like"/>
    <property type="match status" value="1"/>
</dbReference>
<dbReference type="Gene3D" id="3.30.230.120">
    <property type="match status" value="1"/>
</dbReference>
<evidence type="ECO:0000256" key="5">
    <source>
        <dbReference type="ARBA" id="ARBA00038121"/>
    </source>
</evidence>
<keyword evidence="14" id="KW-1185">Reference proteome</keyword>
<evidence type="ECO:0000256" key="7">
    <source>
        <dbReference type="ARBA" id="ARBA00059365"/>
    </source>
</evidence>
<feature type="domain" description="GDP-fucose pyrophosphorylase" evidence="11">
    <location>
        <begin position="92"/>
        <end position="507"/>
    </location>
</feature>
<comment type="catalytic activity">
    <reaction evidence="6">
        <text>L-fucose + ATP = beta-L-fucose 1-phosphate + ADP + H(+)</text>
        <dbReference type="Rhea" id="RHEA:13241"/>
        <dbReference type="ChEBI" id="CHEBI:2181"/>
        <dbReference type="ChEBI" id="CHEBI:15378"/>
        <dbReference type="ChEBI" id="CHEBI:30616"/>
        <dbReference type="ChEBI" id="CHEBI:57268"/>
        <dbReference type="ChEBI" id="CHEBI:456216"/>
        <dbReference type="EC" id="2.7.1.52"/>
    </reaction>
</comment>
<proteinExistence type="inferred from homology"/>
<evidence type="ECO:0000256" key="8">
    <source>
        <dbReference type="ARBA" id="ARBA00066363"/>
    </source>
</evidence>
<accession>A0A218V6S4</accession>
<dbReference type="InterPro" id="IPR052203">
    <property type="entry name" value="GHMP_Kinase-Related"/>
</dbReference>
<dbReference type="SUPFAM" id="SSF55060">
    <property type="entry name" value="GHMP Kinase, C-terminal domain"/>
    <property type="match status" value="1"/>
</dbReference>
<feature type="domain" description="GHMP kinase C-terminal" evidence="12">
    <location>
        <begin position="985"/>
        <end position="1059"/>
    </location>
</feature>
<dbReference type="Pfam" id="PF07959">
    <property type="entry name" value="Fucose_pyrophosphorylase"/>
    <property type="match status" value="1"/>
</dbReference>
<dbReference type="AlphaFoldDB" id="A0A218V6S4"/>
<dbReference type="EMBL" id="MUZQ01000037">
    <property type="protein sequence ID" value="OWK61703.1"/>
    <property type="molecule type" value="Genomic_DNA"/>
</dbReference>
<dbReference type="Pfam" id="PF08544">
    <property type="entry name" value="GHMP_kinases_C"/>
    <property type="match status" value="1"/>
</dbReference>
<name>A0A218V6S4_9PASE</name>
<dbReference type="EC" id="2.7.1.52" evidence="8"/>
<comment type="function">
    <text evidence="7">Takes part in the salvage pathway for reutilization of fucose from the degradation of oligosaccharides.</text>
</comment>
<evidence type="ECO:0000256" key="1">
    <source>
        <dbReference type="ARBA" id="ARBA00022679"/>
    </source>
</evidence>
<dbReference type="InterPro" id="IPR006204">
    <property type="entry name" value="GHMP_kinase_N_dom"/>
</dbReference>